<dbReference type="Proteomes" id="UP000252519">
    <property type="component" value="Unassembled WGS sequence"/>
</dbReference>
<evidence type="ECO:0000256" key="1">
    <source>
        <dbReference type="ARBA" id="ARBA00023015"/>
    </source>
</evidence>
<name>A0A368F0L8_ANCCA</name>
<reference evidence="4 5" key="1">
    <citation type="submission" date="2014-10" db="EMBL/GenBank/DDBJ databases">
        <title>Draft genome of the hookworm Ancylostoma caninum.</title>
        <authorList>
            <person name="Mitreva M."/>
        </authorList>
    </citation>
    <scope>NUCLEOTIDE SEQUENCE [LARGE SCALE GENOMIC DNA]</scope>
    <source>
        <strain evidence="4 5">Baltimore</strain>
    </source>
</reference>
<dbReference type="OrthoDB" id="5840137at2759"/>
<keyword evidence="2" id="KW-0804">Transcription</keyword>
<dbReference type="SUPFAM" id="SSF48508">
    <property type="entry name" value="Nuclear receptor ligand-binding domain"/>
    <property type="match status" value="1"/>
</dbReference>
<evidence type="ECO:0000313" key="4">
    <source>
        <dbReference type="EMBL" id="RCN25612.1"/>
    </source>
</evidence>
<organism evidence="4 5">
    <name type="scientific">Ancylostoma caninum</name>
    <name type="common">Dog hookworm</name>
    <dbReference type="NCBI Taxonomy" id="29170"/>
    <lineage>
        <taxon>Eukaryota</taxon>
        <taxon>Metazoa</taxon>
        <taxon>Ecdysozoa</taxon>
        <taxon>Nematoda</taxon>
        <taxon>Chromadorea</taxon>
        <taxon>Rhabditida</taxon>
        <taxon>Rhabditina</taxon>
        <taxon>Rhabditomorpha</taxon>
        <taxon>Strongyloidea</taxon>
        <taxon>Ancylostomatidae</taxon>
        <taxon>Ancylostomatinae</taxon>
        <taxon>Ancylostoma</taxon>
    </lineage>
</organism>
<dbReference type="AlphaFoldDB" id="A0A368F0L8"/>
<keyword evidence="3" id="KW-0675">Receptor</keyword>
<evidence type="ECO:0000256" key="3">
    <source>
        <dbReference type="ARBA" id="ARBA00023170"/>
    </source>
</evidence>
<dbReference type="InterPro" id="IPR035500">
    <property type="entry name" value="NHR-like_dom_sf"/>
</dbReference>
<gene>
    <name evidence="4" type="ORF">ANCCAN_28674</name>
</gene>
<protein>
    <submittedName>
        <fullName evidence="4">Uncharacterized protein</fullName>
    </submittedName>
</protein>
<comment type="caution">
    <text evidence="4">The sequence shown here is derived from an EMBL/GenBank/DDBJ whole genome shotgun (WGS) entry which is preliminary data.</text>
</comment>
<keyword evidence="5" id="KW-1185">Reference proteome</keyword>
<dbReference type="EMBL" id="JOJR01011090">
    <property type="protein sequence ID" value="RCN25612.1"/>
    <property type="molecule type" value="Genomic_DNA"/>
</dbReference>
<accession>A0A368F0L8</accession>
<sequence length="130" mass="14479">MQDAMASVSGRMKKHEVTQTEMIALYGNALYDPGVNGLSNETREKMLAARGLISKSLLERYQHDEDPEIRLGTLYLDVYTYAKVHAITTAENMHLLNIFDIIASSKELIVETATRTCTPGTITNIIKDTS</sequence>
<proteinExistence type="predicted"/>
<keyword evidence="1" id="KW-0805">Transcription regulation</keyword>
<evidence type="ECO:0000313" key="5">
    <source>
        <dbReference type="Proteomes" id="UP000252519"/>
    </source>
</evidence>
<evidence type="ECO:0000256" key="2">
    <source>
        <dbReference type="ARBA" id="ARBA00023163"/>
    </source>
</evidence>
<dbReference type="STRING" id="29170.A0A368F0L8"/>